<reference evidence="1" key="1">
    <citation type="submission" date="2021-06" db="EMBL/GenBank/DDBJ databases">
        <authorList>
            <person name="Kallberg Y."/>
            <person name="Tangrot J."/>
            <person name="Rosling A."/>
        </authorList>
    </citation>
    <scope>NUCLEOTIDE SEQUENCE</scope>
    <source>
        <strain evidence="1">MA461A</strain>
    </source>
</reference>
<name>A0ACA9QA59_9GLOM</name>
<feature type="non-terminal residue" evidence="1">
    <location>
        <position position="1"/>
    </location>
</feature>
<keyword evidence="2" id="KW-1185">Reference proteome</keyword>
<dbReference type="EMBL" id="CAJVQC010029578">
    <property type="protein sequence ID" value="CAG8743017.1"/>
    <property type="molecule type" value="Genomic_DNA"/>
</dbReference>
<evidence type="ECO:0000313" key="1">
    <source>
        <dbReference type="EMBL" id="CAG8743017.1"/>
    </source>
</evidence>
<organism evidence="1 2">
    <name type="scientific">Racocetra persica</name>
    <dbReference type="NCBI Taxonomy" id="160502"/>
    <lineage>
        <taxon>Eukaryota</taxon>
        <taxon>Fungi</taxon>
        <taxon>Fungi incertae sedis</taxon>
        <taxon>Mucoromycota</taxon>
        <taxon>Glomeromycotina</taxon>
        <taxon>Glomeromycetes</taxon>
        <taxon>Diversisporales</taxon>
        <taxon>Gigasporaceae</taxon>
        <taxon>Racocetra</taxon>
    </lineage>
</organism>
<evidence type="ECO:0000313" key="2">
    <source>
        <dbReference type="Proteomes" id="UP000789920"/>
    </source>
</evidence>
<dbReference type="Proteomes" id="UP000789920">
    <property type="component" value="Unassembled WGS sequence"/>
</dbReference>
<gene>
    <name evidence="1" type="ORF">RPERSI_LOCUS13351</name>
</gene>
<proteinExistence type="predicted"/>
<comment type="caution">
    <text evidence="1">The sequence shown here is derived from an EMBL/GenBank/DDBJ whole genome shotgun (WGS) entry which is preliminary data.</text>
</comment>
<protein>
    <submittedName>
        <fullName evidence="1">36673_t:CDS:1</fullName>
    </submittedName>
</protein>
<accession>A0ACA9QA59</accession>
<sequence>DELIFNTHTNENDTLNLEEDQWTKGSHINDYFKISRREKNKQIEDSFFENNKETNRLLPDLQSISTHDQFLINNKNQPDHEYINDNQQAENSREAMTRNEFTKLIKKIKEKEITLVI</sequence>